<dbReference type="Gene3D" id="1.10.10.10">
    <property type="entry name" value="Winged helix-like DNA-binding domain superfamily/Winged helix DNA-binding domain"/>
    <property type="match status" value="1"/>
</dbReference>
<dbReference type="FunFam" id="1.10.10.10:FF:000001">
    <property type="entry name" value="LysR family transcriptional regulator"/>
    <property type="match status" value="1"/>
</dbReference>
<dbReference type="SUPFAM" id="SSF46785">
    <property type="entry name" value="Winged helix' DNA-binding domain"/>
    <property type="match status" value="1"/>
</dbReference>
<dbReference type="InterPro" id="IPR036388">
    <property type="entry name" value="WH-like_DNA-bd_sf"/>
</dbReference>
<dbReference type="GO" id="GO:0005829">
    <property type="term" value="C:cytosol"/>
    <property type="evidence" value="ECO:0007669"/>
    <property type="project" value="TreeGrafter"/>
</dbReference>
<keyword evidence="4" id="KW-0804">Transcription</keyword>
<dbReference type="InterPro" id="IPR005119">
    <property type="entry name" value="LysR_subst-bd"/>
</dbReference>
<dbReference type="AlphaFoldDB" id="A0A837RIN1"/>
<evidence type="ECO:0000256" key="4">
    <source>
        <dbReference type="ARBA" id="ARBA00023163"/>
    </source>
</evidence>
<comment type="similarity">
    <text evidence="1">Belongs to the LysR transcriptional regulatory family.</text>
</comment>
<dbReference type="GO" id="GO:0003677">
    <property type="term" value="F:DNA binding"/>
    <property type="evidence" value="ECO:0007669"/>
    <property type="project" value="UniProtKB-KW"/>
</dbReference>
<comment type="caution">
    <text evidence="6">The sequence shown here is derived from an EMBL/GenBank/DDBJ whole genome shotgun (WGS) entry which is preliminary data.</text>
</comment>
<gene>
    <name evidence="6" type="ORF">FD26_GL002142</name>
</gene>
<organism evidence="6 7">
    <name type="scientific">Companilactobacillus crustorum JCM 15951</name>
    <dbReference type="NCBI Taxonomy" id="1423737"/>
    <lineage>
        <taxon>Bacteria</taxon>
        <taxon>Bacillati</taxon>
        <taxon>Bacillota</taxon>
        <taxon>Bacilli</taxon>
        <taxon>Lactobacillales</taxon>
        <taxon>Lactobacillaceae</taxon>
        <taxon>Companilactobacillus</taxon>
    </lineage>
</organism>
<evidence type="ECO:0000259" key="5">
    <source>
        <dbReference type="PROSITE" id="PS50931"/>
    </source>
</evidence>
<sequence length="158" mass="18124">MDTKKLAVFIDLAETQNYSQSAERLFLSQSTISKYIIALEDEWKVKLFIRAHRQVKLTKTGMALLPKAKEILQQENSLNQLINHQVGLKGRPLVIKVLPSLSQYQAAHIITNFAKNYPEIRLELTETNADKLEHALNHEKADIIFTRIFNTIISLRAI</sequence>
<dbReference type="PANTHER" id="PTHR30419:SF8">
    <property type="entry name" value="NITROGEN ASSIMILATION TRANSCRIPTIONAL ACTIVATOR-RELATED"/>
    <property type="match status" value="1"/>
</dbReference>
<dbReference type="InterPro" id="IPR000847">
    <property type="entry name" value="LysR_HTH_N"/>
</dbReference>
<dbReference type="InterPro" id="IPR050950">
    <property type="entry name" value="HTH-type_LysR_regulators"/>
</dbReference>
<dbReference type="EMBL" id="AZDB01000009">
    <property type="protein sequence ID" value="KRK43283.1"/>
    <property type="molecule type" value="Genomic_DNA"/>
</dbReference>
<accession>A0A837RIN1</accession>
<keyword evidence="2" id="KW-0805">Transcription regulation</keyword>
<evidence type="ECO:0000313" key="7">
    <source>
        <dbReference type="Proteomes" id="UP000050964"/>
    </source>
</evidence>
<dbReference type="PANTHER" id="PTHR30419">
    <property type="entry name" value="HTH-TYPE TRANSCRIPTIONAL REGULATOR YBHD"/>
    <property type="match status" value="1"/>
</dbReference>
<evidence type="ECO:0000313" key="6">
    <source>
        <dbReference type="EMBL" id="KRK43283.1"/>
    </source>
</evidence>
<name>A0A837RIN1_9LACO</name>
<keyword evidence="3" id="KW-0238">DNA-binding</keyword>
<dbReference type="Proteomes" id="UP000050964">
    <property type="component" value="Unassembled WGS sequence"/>
</dbReference>
<feature type="domain" description="HTH lysR-type" evidence="5">
    <location>
        <begin position="1"/>
        <end position="58"/>
    </location>
</feature>
<dbReference type="InterPro" id="IPR036390">
    <property type="entry name" value="WH_DNA-bd_sf"/>
</dbReference>
<dbReference type="RefSeq" id="WP_261766175.1">
    <property type="nucleotide sequence ID" value="NZ_AZDB01000009.1"/>
</dbReference>
<evidence type="ECO:0000256" key="3">
    <source>
        <dbReference type="ARBA" id="ARBA00023125"/>
    </source>
</evidence>
<dbReference type="Pfam" id="PF00126">
    <property type="entry name" value="HTH_1"/>
    <property type="match status" value="1"/>
</dbReference>
<protein>
    <submittedName>
        <fullName evidence="6">Transcription regulator</fullName>
    </submittedName>
</protein>
<evidence type="ECO:0000256" key="1">
    <source>
        <dbReference type="ARBA" id="ARBA00009437"/>
    </source>
</evidence>
<dbReference type="SUPFAM" id="SSF53850">
    <property type="entry name" value="Periplasmic binding protein-like II"/>
    <property type="match status" value="1"/>
</dbReference>
<reference evidence="6 7" key="1">
    <citation type="journal article" date="2015" name="Genome Announc.">
        <title>Expanding the biotechnology potential of lactobacilli through comparative genomics of 213 strains and associated genera.</title>
        <authorList>
            <person name="Sun Z."/>
            <person name="Harris H.M."/>
            <person name="McCann A."/>
            <person name="Guo C."/>
            <person name="Argimon S."/>
            <person name="Zhang W."/>
            <person name="Yang X."/>
            <person name="Jeffery I.B."/>
            <person name="Cooney J.C."/>
            <person name="Kagawa T.F."/>
            <person name="Liu W."/>
            <person name="Song Y."/>
            <person name="Salvetti E."/>
            <person name="Wrobel A."/>
            <person name="Rasinkangas P."/>
            <person name="Parkhill J."/>
            <person name="Rea M.C."/>
            <person name="O'Sullivan O."/>
            <person name="Ritari J."/>
            <person name="Douillard F.P."/>
            <person name="Paul Ross R."/>
            <person name="Yang R."/>
            <person name="Briner A.E."/>
            <person name="Felis G.E."/>
            <person name="de Vos W.M."/>
            <person name="Barrangou R."/>
            <person name="Klaenhammer T.R."/>
            <person name="Caufield P.W."/>
            <person name="Cui Y."/>
            <person name="Zhang H."/>
            <person name="O'Toole P.W."/>
        </authorList>
    </citation>
    <scope>NUCLEOTIDE SEQUENCE [LARGE SCALE GENOMIC DNA]</scope>
    <source>
        <strain evidence="6 7">JCM 15951</strain>
    </source>
</reference>
<dbReference type="Pfam" id="PF03466">
    <property type="entry name" value="LysR_substrate"/>
    <property type="match status" value="1"/>
</dbReference>
<dbReference type="PRINTS" id="PR00039">
    <property type="entry name" value="HTHLYSR"/>
</dbReference>
<dbReference type="GO" id="GO:0003700">
    <property type="term" value="F:DNA-binding transcription factor activity"/>
    <property type="evidence" value="ECO:0007669"/>
    <property type="project" value="InterPro"/>
</dbReference>
<evidence type="ECO:0000256" key="2">
    <source>
        <dbReference type="ARBA" id="ARBA00023015"/>
    </source>
</evidence>
<proteinExistence type="inferred from homology"/>
<dbReference type="PROSITE" id="PS50931">
    <property type="entry name" value="HTH_LYSR"/>
    <property type="match status" value="1"/>
</dbReference>
<dbReference type="Gene3D" id="3.40.190.10">
    <property type="entry name" value="Periplasmic binding protein-like II"/>
    <property type="match status" value="1"/>
</dbReference>